<keyword evidence="3" id="KW-1185">Reference proteome</keyword>
<dbReference type="InterPro" id="IPR001509">
    <property type="entry name" value="Epimerase_deHydtase"/>
</dbReference>
<comment type="caution">
    <text evidence="2">The sequence shown here is derived from an EMBL/GenBank/DDBJ whole genome shotgun (WGS) entry which is preliminary data.</text>
</comment>
<dbReference type="PANTHER" id="PTHR48079">
    <property type="entry name" value="PROTEIN YEEZ"/>
    <property type="match status" value="1"/>
</dbReference>
<dbReference type="RefSeq" id="WP_236132427.1">
    <property type="nucleotide sequence ID" value="NZ_JAKGTH010000006.1"/>
</dbReference>
<dbReference type="PANTHER" id="PTHR48079:SF6">
    <property type="entry name" value="NAD(P)-BINDING DOMAIN-CONTAINING PROTEIN-RELATED"/>
    <property type="match status" value="1"/>
</dbReference>
<dbReference type="Pfam" id="PF01370">
    <property type="entry name" value="Epimerase"/>
    <property type="match status" value="1"/>
</dbReference>
<dbReference type="InterPro" id="IPR036291">
    <property type="entry name" value="NAD(P)-bd_dom_sf"/>
</dbReference>
<feature type="domain" description="NAD-dependent epimerase/dehydratase" evidence="1">
    <location>
        <begin position="2"/>
        <end position="231"/>
    </location>
</feature>
<protein>
    <submittedName>
        <fullName evidence="2">NAD-dependent epimerase/dehydratase family protein</fullName>
    </submittedName>
</protein>
<dbReference type="Gene3D" id="3.40.50.720">
    <property type="entry name" value="NAD(P)-binding Rossmann-like Domain"/>
    <property type="match status" value="1"/>
</dbReference>
<dbReference type="EMBL" id="JAKGTH010000006">
    <property type="protein sequence ID" value="MCF4100278.1"/>
    <property type="molecule type" value="Genomic_DNA"/>
</dbReference>
<dbReference type="Proteomes" id="UP001179363">
    <property type="component" value="Unassembled WGS sequence"/>
</dbReference>
<evidence type="ECO:0000313" key="3">
    <source>
        <dbReference type="Proteomes" id="UP001179363"/>
    </source>
</evidence>
<evidence type="ECO:0000313" key="2">
    <source>
        <dbReference type="EMBL" id="MCF4100278.1"/>
    </source>
</evidence>
<proteinExistence type="predicted"/>
<dbReference type="SUPFAM" id="SSF51735">
    <property type="entry name" value="NAD(P)-binding Rossmann-fold domains"/>
    <property type="match status" value="1"/>
</dbReference>
<reference evidence="2" key="1">
    <citation type="submission" date="2022-01" db="EMBL/GenBank/DDBJ databases">
        <title>Gillisia lutea sp. nov., isolated from marine plastic residues from the Malvarosa beach (Valencia, Spain).</title>
        <authorList>
            <person name="Vidal-Verdu A."/>
            <person name="Molina-Menor E."/>
            <person name="Satari L."/>
            <person name="Pascual J."/>
            <person name="Pereto J."/>
            <person name="Porcar M."/>
        </authorList>
    </citation>
    <scope>NUCLEOTIDE SEQUENCE</scope>
    <source>
        <strain evidence="2">M10.2A</strain>
    </source>
</reference>
<sequence>MILVTGGTGLVGSHLLLELVKKEEPIRAIYRENSNIQAVKKIFSYYVPLNEVDFLFGKIEWRKADLLDIPDLTDAFIDVTTVYHCAALVSFDSSKDDLLRKINIEGTANIVNLCVSNQIEKLCYISSIAAMDLALGEQLIQENFTWHPETYHNEYAISKRGAEIEVWRGTQEGVPAIILNPGVIIGPGFWKSGSGKIFSRVEKGLNYHFPKITGFVGVMDVVNAAITCVQSSIENEQYILVSENKSFKEVLDITAKSLNKRLPEKQLKPWMVWLGWVFQSIRKIIFRTARQISKRDHKTLFEDNYYSNDKIKRELAFEFTPITTVIKETGSIYKRT</sequence>
<accession>A0ABS9EFT7</accession>
<gene>
    <name evidence="2" type="ORF">L1I30_01240</name>
</gene>
<evidence type="ECO:0000259" key="1">
    <source>
        <dbReference type="Pfam" id="PF01370"/>
    </source>
</evidence>
<name>A0ABS9EFT7_9FLAO</name>
<organism evidence="2 3">
    <name type="scientific">Gillisia lutea</name>
    <dbReference type="NCBI Taxonomy" id="2909668"/>
    <lineage>
        <taxon>Bacteria</taxon>
        <taxon>Pseudomonadati</taxon>
        <taxon>Bacteroidota</taxon>
        <taxon>Flavobacteriia</taxon>
        <taxon>Flavobacteriales</taxon>
        <taxon>Flavobacteriaceae</taxon>
        <taxon>Gillisia</taxon>
    </lineage>
</organism>
<dbReference type="InterPro" id="IPR051783">
    <property type="entry name" value="NAD(P)-dependent_oxidoreduct"/>
</dbReference>